<accession>A0A4S8F709</accession>
<organism evidence="7 8">
    <name type="scientific">Lampropedia puyangensis</name>
    <dbReference type="NCBI Taxonomy" id="1330072"/>
    <lineage>
        <taxon>Bacteria</taxon>
        <taxon>Pseudomonadati</taxon>
        <taxon>Pseudomonadota</taxon>
        <taxon>Betaproteobacteria</taxon>
        <taxon>Burkholderiales</taxon>
        <taxon>Comamonadaceae</taxon>
        <taxon>Lampropedia</taxon>
    </lineage>
</organism>
<keyword evidence="3 7" id="KW-0489">Methyltransferase</keyword>
<evidence type="ECO:0000256" key="1">
    <source>
        <dbReference type="ARBA" id="ARBA00004953"/>
    </source>
</evidence>
<evidence type="ECO:0000313" key="7">
    <source>
        <dbReference type="EMBL" id="THU02024.1"/>
    </source>
</evidence>
<dbReference type="Gene3D" id="3.30.950.10">
    <property type="entry name" value="Methyltransferase, Cobalt-precorrin-4 Transmethylase, Domain 2"/>
    <property type="match status" value="1"/>
</dbReference>
<dbReference type="GO" id="GO:0043819">
    <property type="term" value="F:precorrin-6A synthase (deacetylating) activity"/>
    <property type="evidence" value="ECO:0007669"/>
    <property type="project" value="UniProtKB-EC"/>
</dbReference>
<dbReference type="EC" id="2.1.1.152" evidence="7"/>
<dbReference type="AlphaFoldDB" id="A0A4S8F709"/>
<name>A0A4S8F709_9BURK</name>
<dbReference type="PANTHER" id="PTHR43467:SF1">
    <property type="entry name" value="PRECORRIN-6A SYNTHASE [DEACETYLATING]"/>
    <property type="match status" value="1"/>
</dbReference>
<dbReference type="InterPro" id="IPR012797">
    <property type="entry name" value="CobF"/>
</dbReference>
<sequence length="260" mass="29231">MSTPLELALIGIGTGHPEHLTREAERTLRQADLILLPHKGEGKEELAQVRLQLLQHLDIDAARMAHFAIPLRRAQDNDYLQQVDEWHAAIAQRWQATIAAHLQVQSGAKPANTPLQVALLVWGDPALYDSSLRIAARLQLHPEQIRVVPGISSLQVLCSEHRIALNNIGEPFTVTTGRKLLENGWPHGIDTIVVMLDGQCSFNQIDAEGIEIYWGAYLGLPQQILLHGPLQEVKDTIVRTRQQARTQHGWIMDIYLLRKR</sequence>
<dbReference type="Pfam" id="PF00590">
    <property type="entry name" value="TP_methylase"/>
    <property type="match status" value="1"/>
</dbReference>
<evidence type="ECO:0000259" key="6">
    <source>
        <dbReference type="Pfam" id="PF00590"/>
    </source>
</evidence>
<dbReference type="SUPFAM" id="SSF53790">
    <property type="entry name" value="Tetrapyrrole methylase"/>
    <property type="match status" value="1"/>
</dbReference>
<comment type="caution">
    <text evidence="7">The sequence shown here is derived from an EMBL/GenBank/DDBJ whole genome shotgun (WGS) entry which is preliminary data.</text>
</comment>
<protein>
    <submittedName>
        <fullName evidence="7">Precorrin-6A synthase (Deacetylating)</fullName>
        <ecNumber evidence="7">2.1.1.152</ecNumber>
    </submittedName>
</protein>
<dbReference type="NCBIfam" id="TIGR02434">
    <property type="entry name" value="CobF"/>
    <property type="match status" value="1"/>
</dbReference>
<dbReference type="CDD" id="cd11643">
    <property type="entry name" value="Precorrin-6A-synthase"/>
    <property type="match status" value="1"/>
</dbReference>
<dbReference type="PIRSF" id="PIRSF036525">
    <property type="entry name" value="CobF"/>
    <property type="match status" value="1"/>
</dbReference>
<dbReference type="GO" id="GO:0009236">
    <property type="term" value="P:cobalamin biosynthetic process"/>
    <property type="evidence" value="ECO:0007669"/>
    <property type="project" value="UniProtKB-KW"/>
</dbReference>
<dbReference type="Gene3D" id="3.40.1010.10">
    <property type="entry name" value="Cobalt-precorrin-4 Transmethylase, Domain 1"/>
    <property type="match status" value="1"/>
</dbReference>
<evidence type="ECO:0000256" key="2">
    <source>
        <dbReference type="ARBA" id="ARBA00022573"/>
    </source>
</evidence>
<dbReference type="InterPro" id="IPR014777">
    <property type="entry name" value="4pyrrole_Mease_sub1"/>
</dbReference>
<keyword evidence="8" id="KW-1185">Reference proteome</keyword>
<comment type="pathway">
    <text evidence="1">Cofactor biosynthesis; adenosylcobalamin biosynthesis.</text>
</comment>
<evidence type="ECO:0000256" key="3">
    <source>
        <dbReference type="ARBA" id="ARBA00022603"/>
    </source>
</evidence>
<gene>
    <name evidence="7" type="ORF">E9531_08490</name>
</gene>
<dbReference type="PANTHER" id="PTHR43467">
    <property type="entry name" value="COBALT-PRECORRIN-2 C(20)-METHYLTRANSFERASE"/>
    <property type="match status" value="1"/>
</dbReference>
<dbReference type="EMBL" id="STFG01000007">
    <property type="protein sequence ID" value="THU02024.1"/>
    <property type="molecule type" value="Genomic_DNA"/>
</dbReference>
<dbReference type="InterPro" id="IPR014776">
    <property type="entry name" value="4pyrrole_Mease_sub2"/>
</dbReference>
<evidence type="ECO:0000256" key="4">
    <source>
        <dbReference type="ARBA" id="ARBA00022679"/>
    </source>
</evidence>
<evidence type="ECO:0000313" key="8">
    <source>
        <dbReference type="Proteomes" id="UP000308917"/>
    </source>
</evidence>
<proteinExistence type="predicted"/>
<keyword evidence="5" id="KW-0949">S-adenosyl-L-methionine</keyword>
<dbReference type="InterPro" id="IPR000878">
    <property type="entry name" value="4pyrrol_Mease"/>
</dbReference>
<dbReference type="Proteomes" id="UP000308917">
    <property type="component" value="Unassembled WGS sequence"/>
</dbReference>
<reference evidence="7 8" key="1">
    <citation type="journal article" date="2015" name="Antonie Van Leeuwenhoek">
        <title>Lampropedia puyangensis sp. nov., isolated from symptomatic bark of Populus ? euramericana canker and emended description of Lampropedia hyalina (Ehrenberg 1832) Lee et al. 2004.</title>
        <authorList>
            <person name="Li Y."/>
            <person name="Wang T."/>
            <person name="Piao C.G."/>
            <person name="Wang L.F."/>
            <person name="Tian G.Z."/>
            <person name="Zhu T.H."/>
            <person name="Guo M.W."/>
        </authorList>
    </citation>
    <scope>NUCLEOTIDE SEQUENCE [LARGE SCALE GENOMIC DNA]</scope>
    <source>
        <strain evidence="7 8">2-bin</strain>
    </source>
</reference>
<keyword evidence="4 7" id="KW-0808">Transferase</keyword>
<dbReference type="InterPro" id="IPR035996">
    <property type="entry name" value="4pyrrol_Methylase_sf"/>
</dbReference>
<evidence type="ECO:0000256" key="5">
    <source>
        <dbReference type="ARBA" id="ARBA00022691"/>
    </source>
</evidence>
<feature type="domain" description="Tetrapyrrole methylase" evidence="6">
    <location>
        <begin position="7"/>
        <end position="233"/>
    </location>
</feature>
<dbReference type="RefSeq" id="WP_136573332.1">
    <property type="nucleotide sequence ID" value="NZ_STFG01000007.1"/>
</dbReference>
<dbReference type="OrthoDB" id="9787471at2"/>
<keyword evidence="2" id="KW-0169">Cobalamin biosynthesis</keyword>
<dbReference type="GO" id="GO:0032259">
    <property type="term" value="P:methylation"/>
    <property type="evidence" value="ECO:0007669"/>
    <property type="project" value="UniProtKB-KW"/>
</dbReference>